<dbReference type="InterPro" id="IPR038717">
    <property type="entry name" value="Tc1-like_DDE_dom"/>
</dbReference>
<accession>A0A0C2IZ55</accession>
<comment type="caution">
    <text evidence="2">The sequence shown here is derived from an EMBL/GenBank/DDBJ whole genome shotgun (WGS) entry which is preliminary data.</text>
</comment>
<protein>
    <recommendedName>
        <fullName evidence="1">Tc1-like transposase DDE domain-containing protein</fullName>
    </recommendedName>
</protein>
<evidence type="ECO:0000313" key="3">
    <source>
        <dbReference type="Proteomes" id="UP000031668"/>
    </source>
</evidence>
<name>A0A0C2IZ55_THEKT</name>
<dbReference type="Pfam" id="PF13358">
    <property type="entry name" value="DDE_3"/>
    <property type="match status" value="1"/>
</dbReference>
<dbReference type="EMBL" id="JWZT01001962">
    <property type="protein sequence ID" value="KII70804.1"/>
    <property type="molecule type" value="Genomic_DNA"/>
</dbReference>
<evidence type="ECO:0000313" key="2">
    <source>
        <dbReference type="EMBL" id="KII70804.1"/>
    </source>
</evidence>
<evidence type="ECO:0000259" key="1">
    <source>
        <dbReference type="Pfam" id="PF13358"/>
    </source>
</evidence>
<organism evidence="2 3">
    <name type="scientific">Thelohanellus kitauei</name>
    <name type="common">Myxosporean</name>
    <dbReference type="NCBI Taxonomy" id="669202"/>
    <lineage>
        <taxon>Eukaryota</taxon>
        <taxon>Metazoa</taxon>
        <taxon>Cnidaria</taxon>
        <taxon>Myxozoa</taxon>
        <taxon>Myxosporea</taxon>
        <taxon>Bivalvulida</taxon>
        <taxon>Platysporina</taxon>
        <taxon>Myxobolidae</taxon>
        <taxon>Thelohanellus</taxon>
    </lineage>
</organism>
<dbReference type="Proteomes" id="UP000031668">
    <property type="component" value="Unassembled WGS sequence"/>
</dbReference>
<dbReference type="InterPro" id="IPR036397">
    <property type="entry name" value="RNaseH_sf"/>
</dbReference>
<keyword evidence="3" id="KW-1185">Reference proteome</keyword>
<reference evidence="2 3" key="1">
    <citation type="journal article" date="2014" name="Genome Biol. Evol.">
        <title>The genome of the myxosporean Thelohanellus kitauei shows adaptations to nutrient acquisition within its fish host.</title>
        <authorList>
            <person name="Yang Y."/>
            <person name="Xiong J."/>
            <person name="Zhou Z."/>
            <person name="Huo F."/>
            <person name="Miao W."/>
            <person name="Ran C."/>
            <person name="Liu Y."/>
            <person name="Zhang J."/>
            <person name="Feng J."/>
            <person name="Wang M."/>
            <person name="Wang M."/>
            <person name="Wang L."/>
            <person name="Yao B."/>
        </authorList>
    </citation>
    <scope>NUCLEOTIDE SEQUENCE [LARGE SCALE GENOMIC DNA]</scope>
    <source>
        <strain evidence="2">Wuqing</strain>
    </source>
</reference>
<proteinExistence type="predicted"/>
<dbReference type="OrthoDB" id="7744248at2759"/>
<dbReference type="AlphaFoldDB" id="A0A0C2IZ55"/>
<dbReference type="GO" id="GO:0003676">
    <property type="term" value="F:nucleic acid binding"/>
    <property type="evidence" value="ECO:0007669"/>
    <property type="project" value="InterPro"/>
</dbReference>
<feature type="domain" description="Tc1-like transposase DDE" evidence="1">
    <location>
        <begin position="61"/>
        <end position="192"/>
    </location>
</feature>
<dbReference type="Gene3D" id="3.30.420.10">
    <property type="entry name" value="Ribonuclease H-like superfamily/Ribonuclease H"/>
    <property type="match status" value="1"/>
</dbReference>
<sequence>MDEDCSTTLNTLEIKHHEWFGTQVCITTISKKRRNCVQTINIRFEYILKFLRLISIDESKIIFMDETGFNISMRSIYGRSPRSAQPTKIVKSIRSKNISMSYRINTNKMIHYELLDRAYNRENYEASLSNLFSKLAEMNFTHCTFIMDNITAFRHLVLYLPPCSPFINPKRRHSGKIKANVRRSEPKNSEELMAEINSSYTLSNSADCMGFYKATKRYFDACPNKEEIHY</sequence>
<gene>
    <name evidence="2" type="ORF">RF11_14964</name>
</gene>